<evidence type="ECO:0000313" key="2">
    <source>
        <dbReference type="Proteomes" id="UP000767446"/>
    </source>
</evidence>
<dbReference type="GO" id="GO:0004519">
    <property type="term" value="F:endonuclease activity"/>
    <property type="evidence" value="ECO:0007669"/>
    <property type="project" value="UniProtKB-KW"/>
</dbReference>
<dbReference type="Gene3D" id="3.90.1570.10">
    <property type="entry name" value="tt1808, chain A"/>
    <property type="match status" value="1"/>
</dbReference>
<sequence>MVQTLPKPVTFADFIAWYPNTGKRYELHDGVIVEIPKPTVKHSNVTGFLMEELVLNIIQEPDIIILTAKS</sequence>
<keyword evidence="1" id="KW-0540">Nuclease</keyword>
<dbReference type="AlphaFoldDB" id="A0A941GWH4"/>
<name>A0A941GWH4_9CHRO</name>
<dbReference type="InterPro" id="IPR012296">
    <property type="entry name" value="Nuclease_put_TT1808"/>
</dbReference>
<dbReference type="InterPro" id="IPR011335">
    <property type="entry name" value="Restrct_endonuc-II-like"/>
</dbReference>
<dbReference type="SUPFAM" id="SSF52980">
    <property type="entry name" value="Restriction endonuclease-like"/>
    <property type="match status" value="1"/>
</dbReference>
<protein>
    <submittedName>
        <fullName evidence="1">Uma2 family endonuclease</fullName>
    </submittedName>
</protein>
<keyword evidence="1" id="KW-0378">Hydrolase</keyword>
<proteinExistence type="predicted"/>
<comment type="caution">
    <text evidence="1">The sequence shown here is derived from an EMBL/GenBank/DDBJ whole genome shotgun (WGS) entry which is preliminary data.</text>
</comment>
<organism evidence="1 2">
    <name type="scientific">Gomphosphaeria aponina SAG 52.96 = DSM 107014</name>
    <dbReference type="NCBI Taxonomy" id="1521640"/>
    <lineage>
        <taxon>Bacteria</taxon>
        <taxon>Bacillati</taxon>
        <taxon>Cyanobacteriota</taxon>
        <taxon>Cyanophyceae</taxon>
        <taxon>Oscillatoriophycideae</taxon>
        <taxon>Chroococcales</taxon>
        <taxon>Gomphosphaeriaceae</taxon>
        <taxon>Gomphosphaeria</taxon>
    </lineage>
</organism>
<dbReference type="Proteomes" id="UP000767446">
    <property type="component" value="Unassembled WGS sequence"/>
</dbReference>
<evidence type="ECO:0000313" key="1">
    <source>
        <dbReference type="EMBL" id="MBR8828888.1"/>
    </source>
</evidence>
<reference evidence="1" key="1">
    <citation type="submission" date="2021-02" db="EMBL/GenBank/DDBJ databases">
        <title>Metagenome analyses of Stigonema ocellatum DSM 106950, Chlorogloea purpurea SAG 13.99 and Gomphosphaeria aponina DSM 107014.</title>
        <authorList>
            <person name="Marter P."/>
            <person name="Huang S."/>
        </authorList>
    </citation>
    <scope>NUCLEOTIDE SEQUENCE</scope>
    <source>
        <strain evidence="1">JP213</strain>
    </source>
</reference>
<accession>A0A941GWH4</accession>
<dbReference type="EMBL" id="JADQBC010000093">
    <property type="protein sequence ID" value="MBR8828888.1"/>
    <property type="molecule type" value="Genomic_DNA"/>
</dbReference>
<keyword evidence="1" id="KW-0255">Endonuclease</keyword>
<gene>
    <name evidence="1" type="ORF">DSM107014_13470</name>
</gene>